<keyword evidence="4" id="KW-1185">Reference proteome</keyword>
<sequence>VLMTTPTEQISALWGSTSPLTPPRPKKEDTMNNGRRTREESEEEELLQDMAAESTLLPQMYKTSLKWKENYEAALEYIREAEAKISALELRVRVLEATRDLQAQVNTLQLRVDQLEQDAAGTQAILAGPHNIGLRAELSALHKVLSGCVESTNRAESELLLLLSWRTNFTKVPSSTAMPSGFSAAFLAHLENVGKDDTAASVAASSDAALAVCVVKRFRASSAASQVCSVEAFQHSGMQVPVSAGTGLTLQQGVHQQQFEDVRQLWSSIKPLLLPFSVVLQDLEVSSHAGELELGLLRTVSEVTALRYLRTLRKFLLQLDELWNLSWDMASQAVTVDCILSLRRDHTDCHQVNTIKALRWAAKLFRLRVEDLYEGLFRTLVAAPASGKLRRESYPLPWRLVSYLEHALIFRTLPVPALLLAGAALACVYGSLRWSDSQHLRWEALMFSSSCLRALVFRAKTSRAGMPVAFRIFGVLGLGSEVRQTWLAHYLEILSGVWQEMRAAFGQAVCPDCLWFTWKKADGAFAPLSYAQSLRFLREAAGHHRGSAAELYSKDDVWSALQAQDVVLAKLQEKPFAVLSALFPLLPDFSAAELVPTLDSAELGKSDAGSEAADPTAAPQLHLLQSQAKLPAQDFDSSSSDGESVDVESLGCAEEVVFAKSGVCHFASPATAGTGSRHAELWLKPACGMLSPELMVLHSLPAGKNSGSALIGCALAPVTLANDFGMRLYCLALLRTFSAVQSIPLHGGISLEAMAAAVSATALQGFKEPARAAFAILLSWGFPSGDGSPDGGVSAPTMAELLAEHSIPEVLHYHFAEFSPSVFANVSTDAAGLDRFLGSLMENTGPEMFAVEARVRMLWKSCVAQCSESKKAPGDQSMDVKADSWSDPFPAKLSATTWKSLREDFLASYPSELLSPEDTPGARIMGLVYRGVSDKSLKWPQWKHRLSVAQEQSHQLSRPAKMPRLESLLFDDVPAKDVPSVLNYGYVAGILNMHANALALCKAAHLSVLKRYVQAFLKLCFPQLEPGFRGPSVQEAIQADEKAWQAINELYAHHEWELGDAVAEIIDVRMVLHVYLQPRLAASSPAIPGVAGQVLTICRDFNTKDPGASVSASPGSAEPDYAGCLQHLEAHLQFSRHSVRASVVGERAGYFNFGLMFGSGQVGLTRLTHAFFATCIFLNQFLRQCFPEGEWTSICVARSVQTRIHSDSGNLAGSYNFSVSLGGFSGGHLWLEGDGSVPLQDSSGRVRHGHTVCTRHSPFKFQADVPHATMPWSGGDRWSVTAYSVPGAEVLSDACHSELLRLGFPLPGDLLDDSVYDRLVRLKKEGDGGPRPIRTVEFPEGRPDLTADEQQRLDSSKLLLVRCVSILDCVFSAGGQVSLEQPRNALSWLTMEVQEFLKRISADLNVIPACSVGMSVHKHWLFASSWRPLQALASRCDHPYSAHADVRGVKDSSGDWASRRTAEFPPLLSARFADLIMPVFSPGPDAKLLSCEEALGMVPCKPHNALPRANQDGGGQTGHRLPPVNVIICARCDIFGLSGWLHIRVRGTFIF</sequence>
<evidence type="ECO:0000313" key="3">
    <source>
        <dbReference type="EMBL" id="CAE7265839.1"/>
    </source>
</evidence>
<dbReference type="Proteomes" id="UP000601435">
    <property type="component" value="Unassembled WGS sequence"/>
</dbReference>
<gene>
    <name evidence="3" type="ORF">SNEC2469_LOCUS6241</name>
</gene>
<feature type="region of interest" description="Disordered" evidence="2">
    <location>
        <begin position="1"/>
        <end position="43"/>
    </location>
</feature>
<dbReference type="OrthoDB" id="434852at2759"/>
<keyword evidence="1" id="KW-0175">Coiled coil</keyword>
<feature type="non-terminal residue" evidence="3">
    <location>
        <position position="1"/>
    </location>
</feature>
<evidence type="ECO:0000313" key="4">
    <source>
        <dbReference type="Proteomes" id="UP000601435"/>
    </source>
</evidence>
<dbReference type="EMBL" id="CAJNJA010011041">
    <property type="protein sequence ID" value="CAE7265839.1"/>
    <property type="molecule type" value="Genomic_DNA"/>
</dbReference>
<feature type="compositionally biased region" description="Polar residues" evidence="2">
    <location>
        <begin position="1"/>
        <end position="19"/>
    </location>
</feature>
<feature type="coiled-coil region" evidence="1">
    <location>
        <begin position="71"/>
        <end position="125"/>
    </location>
</feature>
<evidence type="ECO:0000256" key="2">
    <source>
        <dbReference type="SAM" id="MobiDB-lite"/>
    </source>
</evidence>
<proteinExistence type="predicted"/>
<protein>
    <submittedName>
        <fullName evidence="3">Uncharacterized protein</fullName>
    </submittedName>
</protein>
<comment type="caution">
    <text evidence="3">The sequence shown here is derived from an EMBL/GenBank/DDBJ whole genome shotgun (WGS) entry which is preliminary data.</text>
</comment>
<name>A0A812MIV4_9DINO</name>
<accession>A0A812MIV4</accession>
<organism evidence="3 4">
    <name type="scientific">Symbiodinium necroappetens</name>
    <dbReference type="NCBI Taxonomy" id="1628268"/>
    <lineage>
        <taxon>Eukaryota</taxon>
        <taxon>Sar</taxon>
        <taxon>Alveolata</taxon>
        <taxon>Dinophyceae</taxon>
        <taxon>Suessiales</taxon>
        <taxon>Symbiodiniaceae</taxon>
        <taxon>Symbiodinium</taxon>
    </lineage>
</organism>
<evidence type="ECO:0000256" key="1">
    <source>
        <dbReference type="SAM" id="Coils"/>
    </source>
</evidence>
<reference evidence="3" key="1">
    <citation type="submission" date="2021-02" db="EMBL/GenBank/DDBJ databases">
        <authorList>
            <person name="Dougan E. K."/>
            <person name="Rhodes N."/>
            <person name="Thang M."/>
            <person name="Chan C."/>
        </authorList>
    </citation>
    <scope>NUCLEOTIDE SEQUENCE</scope>
</reference>